<reference evidence="2 3" key="1">
    <citation type="journal article" date="2016" name="Antonie Van Leeuwenhoek">
        <title>Bacillus depressus sp. nov., isolated from soil of a sunflower field.</title>
        <authorList>
            <person name="Wei X."/>
            <person name="Xin D."/>
            <person name="Xin Y."/>
            <person name="Zhang H."/>
            <person name="Wang T."/>
            <person name="Zhang J."/>
        </authorList>
    </citation>
    <scope>NUCLEOTIDE SEQUENCE [LARGE SCALE GENOMIC DNA]</scope>
    <source>
        <strain evidence="2 3">BZ1</strain>
    </source>
</reference>
<dbReference type="SUPFAM" id="SSF51735">
    <property type="entry name" value="NAD(P)-binding Rossmann-fold domains"/>
    <property type="match status" value="1"/>
</dbReference>
<dbReference type="InterPro" id="IPR050177">
    <property type="entry name" value="Lipid_A_modif_metabolic_enz"/>
</dbReference>
<comment type="caution">
    <text evidence="2">The sequence shown here is derived from an EMBL/GenBank/DDBJ whole genome shotgun (WGS) entry which is preliminary data.</text>
</comment>
<gene>
    <name evidence="2" type="ORF">F7731_25315</name>
</gene>
<feature type="domain" description="NAD-dependent epimerase/dehydratase" evidence="1">
    <location>
        <begin position="10"/>
        <end position="213"/>
    </location>
</feature>
<organism evidence="2 3">
    <name type="scientific">Cytobacillus depressus</name>
    <dbReference type="NCBI Taxonomy" id="1602942"/>
    <lineage>
        <taxon>Bacteria</taxon>
        <taxon>Bacillati</taxon>
        <taxon>Bacillota</taxon>
        <taxon>Bacilli</taxon>
        <taxon>Bacillales</taxon>
        <taxon>Bacillaceae</taxon>
        <taxon>Cytobacillus</taxon>
    </lineage>
</organism>
<dbReference type="InterPro" id="IPR036291">
    <property type="entry name" value="NAD(P)-bd_dom_sf"/>
</dbReference>
<evidence type="ECO:0000313" key="2">
    <source>
        <dbReference type="EMBL" id="KAB2328544.1"/>
    </source>
</evidence>
<sequence length="305" mass="34480">MREKSLNKRVLVLGGTQFFGKKLVKKLIANGEIVTIATRGMSPDPFGEHVERLIIDRRDKESIDSAFTNREWDIVYDQTCQSPLEAQFTLDALTGKAKRYIFTSTQAVYEFGVNHVEENFNPYEFTYEVKPREQYSGYEGYQEAKRAAEAVLFSQKELEVAAVRFPIVIGKDDFTNRLKFHVEKIIEKEPIGITNLEARFSFILSDDAASFLYELGASSFTGTINPGCKKDISLRALLDKIEEHTGTKAKITDVLTKENASPYSIGDSWSTNTNKAEKLGFTFADLDETLGHLIDYYTTEISQNA</sequence>
<dbReference type="Proteomes" id="UP000481030">
    <property type="component" value="Unassembled WGS sequence"/>
</dbReference>
<keyword evidence="3" id="KW-1185">Reference proteome</keyword>
<evidence type="ECO:0000313" key="3">
    <source>
        <dbReference type="Proteomes" id="UP000481030"/>
    </source>
</evidence>
<dbReference type="EMBL" id="WBOS01000028">
    <property type="protein sequence ID" value="KAB2328544.1"/>
    <property type="molecule type" value="Genomic_DNA"/>
</dbReference>
<name>A0A6L3UZP1_9BACI</name>
<dbReference type="Pfam" id="PF01370">
    <property type="entry name" value="Epimerase"/>
    <property type="match status" value="1"/>
</dbReference>
<accession>A0A6L3UZP1</accession>
<dbReference type="PANTHER" id="PTHR43245">
    <property type="entry name" value="BIFUNCTIONAL POLYMYXIN RESISTANCE PROTEIN ARNA"/>
    <property type="match status" value="1"/>
</dbReference>
<dbReference type="InterPro" id="IPR001509">
    <property type="entry name" value="Epimerase_deHydtase"/>
</dbReference>
<protein>
    <submittedName>
        <fullName evidence="2">NAD-dependent epimerase/dehydratase family protein</fullName>
    </submittedName>
</protein>
<dbReference type="Gene3D" id="3.40.50.720">
    <property type="entry name" value="NAD(P)-binding Rossmann-like Domain"/>
    <property type="match status" value="1"/>
</dbReference>
<proteinExistence type="predicted"/>
<evidence type="ECO:0000259" key="1">
    <source>
        <dbReference type="Pfam" id="PF01370"/>
    </source>
</evidence>
<dbReference type="OrthoDB" id="9809586at2"/>
<dbReference type="AlphaFoldDB" id="A0A6L3UZP1"/>